<dbReference type="InterPro" id="IPR036390">
    <property type="entry name" value="WH_DNA-bd_sf"/>
</dbReference>
<dbReference type="PANTHER" id="PTHR33204">
    <property type="entry name" value="TRANSCRIPTIONAL REGULATOR, MARR FAMILY"/>
    <property type="match status" value="1"/>
</dbReference>
<dbReference type="Pfam" id="PF01638">
    <property type="entry name" value="HxlR"/>
    <property type="match status" value="1"/>
</dbReference>
<dbReference type="KEGG" id="msea:METESE_14620"/>
<keyword evidence="2" id="KW-0238">DNA-binding</keyword>
<dbReference type="SUPFAM" id="SSF46785">
    <property type="entry name" value="Winged helix' DNA-binding domain"/>
    <property type="match status" value="1"/>
</dbReference>
<reference evidence="5" key="1">
    <citation type="journal article" date="2023" name="Int. J. Syst. Evol. Microbiol.">
        <title>Mesoterricola silvestris gen. nov., sp. nov., Mesoterricola sediminis sp. nov., Geothrix oryzae sp. nov., Geothrix edaphica sp. nov., Geothrix rubra sp. nov., and Geothrix limicola sp. nov., six novel members of Acidobacteriota isolated from soils.</title>
        <authorList>
            <person name="Itoh H."/>
            <person name="Sugisawa Y."/>
            <person name="Mise K."/>
            <person name="Xu Z."/>
            <person name="Kuniyasu M."/>
            <person name="Ushijima N."/>
            <person name="Kawano K."/>
            <person name="Kobayashi E."/>
            <person name="Shiratori Y."/>
            <person name="Masuda Y."/>
            <person name="Senoo K."/>
        </authorList>
    </citation>
    <scope>NUCLEOTIDE SEQUENCE</scope>
    <source>
        <strain evidence="5">W786</strain>
    </source>
</reference>
<evidence type="ECO:0000313" key="5">
    <source>
        <dbReference type="EMBL" id="BDU76504.1"/>
    </source>
</evidence>
<dbReference type="GO" id="GO:0006355">
    <property type="term" value="P:regulation of DNA-templated transcription"/>
    <property type="evidence" value="ECO:0007669"/>
    <property type="project" value="UniProtKB-ARBA"/>
</dbReference>
<keyword evidence="1" id="KW-0805">Transcription regulation</keyword>
<feature type="domain" description="HTH hxlR-type" evidence="4">
    <location>
        <begin position="28"/>
        <end position="126"/>
    </location>
</feature>
<proteinExistence type="predicted"/>
<keyword evidence="6" id="KW-1185">Reference proteome</keyword>
<evidence type="ECO:0000256" key="3">
    <source>
        <dbReference type="ARBA" id="ARBA00023163"/>
    </source>
</evidence>
<accession>A0AA48KBV6</accession>
<dbReference type="InterPro" id="IPR011991">
    <property type="entry name" value="ArsR-like_HTH"/>
</dbReference>
<dbReference type="PROSITE" id="PS51118">
    <property type="entry name" value="HTH_HXLR"/>
    <property type="match status" value="1"/>
</dbReference>
<name>A0AA48KBV6_9BACT</name>
<evidence type="ECO:0000256" key="2">
    <source>
        <dbReference type="ARBA" id="ARBA00023125"/>
    </source>
</evidence>
<dbReference type="PANTHER" id="PTHR33204:SF39">
    <property type="entry name" value="TRANSCRIPTIONAL REGULATORY PROTEIN"/>
    <property type="match status" value="1"/>
</dbReference>
<protein>
    <submittedName>
        <fullName evidence="5">Transcriptional regulator</fullName>
    </submittedName>
</protein>
<keyword evidence="3" id="KW-0804">Transcription</keyword>
<dbReference type="Gene3D" id="1.10.10.10">
    <property type="entry name" value="Winged helix-like DNA-binding domain superfamily/Winged helix DNA-binding domain"/>
    <property type="match status" value="1"/>
</dbReference>
<organism evidence="5 6">
    <name type="scientific">Mesoterricola sediminis</name>
    <dbReference type="NCBI Taxonomy" id="2927980"/>
    <lineage>
        <taxon>Bacteria</taxon>
        <taxon>Pseudomonadati</taxon>
        <taxon>Acidobacteriota</taxon>
        <taxon>Holophagae</taxon>
        <taxon>Holophagales</taxon>
        <taxon>Holophagaceae</taxon>
        <taxon>Mesoterricola</taxon>
    </lineage>
</organism>
<gene>
    <name evidence="5" type="ORF">METESE_14620</name>
</gene>
<dbReference type="CDD" id="cd00090">
    <property type="entry name" value="HTH_ARSR"/>
    <property type="match status" value="1"/>
</dbReference>
<dbReference type="InterPro" id="IPR002577">
    <property type="entry name" value="HTH_HxlR"/>
</dbReference>
<dbReference type="AlphaFoldDB" id="A0AA48KBV6"/>
<dbReference type="GO" id="GO:0003677">
    <property type="term" value="F:DNA binding"/>
    <property type="evidence" value="ECO:0007669"/>
    <property type="project" value="UniProtKB-KW"/>
</dbReference>
<dbReference type="InterPro" id="IPR036388">
    <property type="entry name" value="WH-like_DNA-bd_sf"/>
</dbReference>
<dbReference type="Proteomes" id="UP001228113">
    <property type="component" value="Chromosome"/>
</dbReference>
<evidence type="ECO:0000313" key="6">
    <source>
        <dbReference type="Proteomes" id="UP001228113"/>
    </source>
</evidence>
<dbReference type="EMBL" id="AP027081">
    <property type="protein sequence ID" value="BDU76504.1"/>
    <property type="molecule type" value="Genomic_DNA"/>
</dbReference>
<evidence type="ECO:0000259" key="4">
    <source>
        <dbReference type="PROSITE" id="PS51118"/>
    </source>
</evidence>
<evidence type="ECO:0000256" key="1">
    <source>
        <dbReference type="ARBA" id="ARBA00023015"/>
    </source>
</evidence>
<sequence>MKEPGYLGVTPEAPMAMRKPVEGDYRNCPVRDVLDRVADRWSLLVLIALQDGTLRFSDLRRTVGDISQRMLSQTVRRLEQDGLVSRTVHPTVPPKVEYRLTDMGRSLLVPLEALVDWALAHHARIREARTAFGAQEPGR</sequence>